<keyword evidence="1" id="KW-0812">Transmembrane</keyword>
<keyword evidence="1" id="KW-1133">Transmembrane helix</keyword>
<evidence type="ECO:0000256" key="1">
    <source>
        <dbReference type="SAM" id="Phobius"/>
    </source>
</evidence>
<keyword evidence="1" id="KW-0472">Membrane</keyword>
<feature type="transmembrane region" description="Helical" evidence="1">
    <location>
        <begin position="330"/>
        <end position="353"/>
    </location>
</feature>
<protein>
    <submittedName>
        <fullName evidence="2">Uncharacterized protein</fullName>
    </submittedName>
</protein>
<evidence type="ECO:0000313" key="3">
    <source>
        <dbReference type="Proteomes" id="UP000184330"/>
    </source>
</evidence>
<gene>
    <name evidence="2" type="ORF">PAC_16236</name>
</gene>
<accession>A0A1L7XMQ9</accession>
<dbReference type="Proteomes" id="UP000184330">
    <property type="component" value="Unassembled WGS sequence"/>
</dbReference>
<dbReference type="AlphaFoldDB" id="A0A1L7XMQ9"/>
<reference evidence="2 3" key="1">
    <citation type="submission" date="2016-03" db="EMBL/GenBank/DDBJ databases">
        <authorList>
            <person name="Ploux O."/>
        </authorList>
    </citation>
    <scope>NUCLEOTIDE SEQUENCE [LARGE SCALE GENOMIC DNA]</scope>
    <source>
        <strain evidence="2 3">UAMH 11012</strain>
    </source>
</reference>
<dbReference type="STRING" id="576137.A0A1L7XMQ9"/>
<evidence type="ECO:0000313" key="2">
    <source>
        <dbReference type="EMBL" id="CZR66335.1"/>
    </source>
</evidence>
<sequence length="370" mass="42488">MLLEASTDERRAIAREVFGEKGDPIALSAYFDLYDSLTRSQTRHAIIQVREPVLRSHEDVLRLLRELKANHQSTYTEFRERVRVSTGATSSPDDVDVDYAINIAVHLTLMIDCTVTDSHSAGYEIDGYRPVKWKDNVRFSDFVSGVFSTDPEAHRSRVSEAQRNCNMLKGWKLRKRAHVTFQPTDDLREHLLYDPQANVVRLFRHTAFLKAQLRRSTSIAGTRDMPECLAMGTLPPQLLLETLHSLQFILFPSFDQKSFRLLESLVHGKVPNLDADCLSYDGLIREMPANFEYRYWGSRLVRLHQLARNPKPRSRLGQWVERHTSERNALYVALLGLFLAVLFGFLGVVIGIVQTWIAYQAWKYPQQPAA</sequence>
<organism evidence="2 3">
    <name type="scientific">Phialocephala subalpina</name>
    <dbReference type="NCBI Taxonomy" id="576137"/>
    <lineage>
        <taxon>Eukaryota</taxon>
        <taxon>Fungi</taxon>
        <taxon>Dikarya</taxon>
        <taxon>Ascomycota</taxon>
        <taxon>Pezizomycotina</taxon>
        <taxon>Leotiomycetes</taxon>
        <taxon>Helotiales</taxon>
        <taxon>Mollisiaceae</taxon>
        <taxon>Phialocephala</taxon>
        <taxon>Phialocephala fortinii species complex</taxon>
    </lineage>
</organism>
<name>A0A1L7XMQ9_9HELO</name>
<proteinExistence type="predicted"/>
<keyword evidence="3" id="KW-1185">Reference proteome</keyword>
<dbReference type="OrthoDB" id="5428890at2759"/>
<dbReference type="EMBL" id="FJOG01000036">
    <property type="protein sequence ID" value="CZR66335.1"/>
    <property type="molecule type" value="Genomic_DNA"/>
</dbReference>